<dbReference type="Gene3D" id="1.20.1280.50">
    <property type="match status" value="1"/>
</dbReference>
<dbReference type="InterPro" id="IPR050796">
    <property type="entry name" value="SCF_F-box_component"/>
</dbReference>
<protein>
    <recommendedName>
        <fullName evidence="1">F-box domain-containing protein</fullName>
    </recommendedName>
</protein>
<feature type="domain" description="F-box" evidence="1">
    <location>
        <begin position="7"/>
        <end position="56"/>
    </location>
</feature>
<evidence type="ECO:0000259" key="1">
    <source>
        <dbReference type="PROSITE" id="PS50181"/>
    </source>
</evidence>
<accession>A0A178VAJ3</accession>
<evidence type="ECO:0000313" key="2">
    <source>
        <dbReference type="EMBL" id="OAP02375.1"/>
    </source>
</evidence>
<dbReference type="AlphaFoldDB" id="A0A178VAJ3"/>
<dbReference type="Proteomes" id="UP000078284">
    <property type="component" value="Chromosome 3"/>
</dbReference>
<name>A0A178VAJ3_ARATH</name>
<dbReference type="SUPFAM" id="SSF81383">
    <property type="entry name" value="F-box domain"/>
    <property type="match status" value="1"/>
</dbReference>
<dbReference type="Pfam" id="PF00646">
    <property type="entry name" value="F-box"/>
    <property type="match status" value="1"/>
</dbReference>
<organism evidence="2 3">
    <name type="scientific">Arabidopsis thaliana</name>
    <name type="common">Mouse-ear cress</name>
    <dbReference type="NCBI Taxonomy" id="3702"/>
    <lineage>
        <taxon>Eukaryota</taxon>
        <taxon>Viridiplantae</taxon>
        <taxon>Streptophyta</taxon>
        <taxon>Embryophyta</taxon>
        <taxon>Tracheophyta</taxon>
        <taxon>Spermatophyta</taxon>
        <taxon>Magnoliopsida</taxon>
        <taxon>eudicotyledons</taxon>
        <taxon>Gunneridae</taxon>
        <taxon>Pentapetalae</taxon>
        <taxon>rosids</taxon>
        <taxon>malvids</taxon>
        <taxon>Brassicales</taxon>
        <taxon>Brassicaceae</taxon>
        <taxon>Camelineae</taxon>
        <taxon>Arabidopsis</taxon>
    </lineage>
</organism>
<dbReference type="InterPro" id="IPR056592">
    <property type="entry name" value="Beta-prop_At3g26010-like"/>
</dbReference>
<sequence length="419" mass="48576">MESGTKKKKIDYYTEDLVVNILARLPLKSITAFTLVCKEWKSIVESQYLHELFMSHHQDSHPSWSLMCRETHKEVIAHYRCDTWGLTQSLGSYISSFLTHQFGIHKEKVTVEAYTDVGLILVSLKQTYYVANPISRQCVEIPPLPRLPRRADIFKPSGLATRIENGVVLGYKVVLMKDTTDTDDISLLIYSSETGLWSFNTVQSPYLLKRVAWFNPVSLNGNLYWLCYNNYRDHLVVSHNLYATGTESDQCRVIEFPHLENDVYFRRAFTTSQGSLMYMKIINEEKDDGSLGLKLCVWRLKSGEWEIVSEISPACIKSGLDYFPLAINPFDANKMYLWSEMHKCLVSTSLLKGKFRRHKKLEYSSDGRIMSFAGDWSPFEHLFNPCFSRFALPHWLHRIPSSPPTDKLRMRIRLRKRAT</sequence>
<reference evidence="3" key="1">
    <citation type="journal article" date="2016" name="Proc. Natl. Acad. Sci. U.S.A.">
        <title>Chromosome-level assembly of Arabidopsis thaliana Ler reveals the extent of translocation and inversion polymorphisms.</title>
        <authorList>
            <person name="Zapata L."/>
            <person name="Ding J."/>
            <person name="Willing E.M."/>
            <person name="Hartwig B."/>
            <person name="Bezdan D."/>
            <person name="Jiao W.B."/>
            <person name="Patel V."/>
            <person name="Velikkakam James G."/>
            <person name="Koornneef M."/>
            <person name="Ossowski S."/>
            <person name="Schneeberger K."/>
        </authorList>
    </citation>
    <scope>NUCLEOTIDE SEQUENCE [LARGE SCALE GENOMIC DNA]</scope>
    <source>
        <strain evidence="3">cv. Landsberg erecta</strain>
    </source>
</reference>
<dbReference type="SMART" id="SM00256">
    <property type="entry name" value="FBOX"/>
    <property type="match status" value="1"/>
</dbReference>
<dbReference type="EMBL" id="LUHQ01000003">
    <property type="protein sequence ID" value="OAP02375.1"/>
    <property type="molecule type" value="Genomic_DNA"/>
</dbReference>
<gene>
    <name evidence="2" type="ordered locus">AXX17_At3g30810</name>
</gene>
<dbReference type="CDD" id="cd22157">
    <property type="entry name" value="F-box_AtFBW1-like"/>
    <property type="match status" value="1"/>
</dbReference>
<dbReference type="Pfam" id="PF24750">
    <property type="entry name" value="b-prop_At3g26010-like"/>
    <property type="match status" value="1"/>
</dbReference>
<dbReference type="PANTHER" id="PTHR31672">
    <property type="entry name" value="BNACNNG10540D PROTEIN"/>
    <property type="match status" value="1"/>
</dbReference>
<dbReference type="PROSITE" id="PS50181">
    <property type="entry name" value="FBOX"/>
    <property type="match status" value="1"/>
</dbReference>
<comment type="caution">
    <text evidence="2">The sequence shown here is derived from an EMBL/GenBank/DDBJ whole genome shotgun (WGS) entry which is preliminary data.</text>
</comment>
<proteinExistence type="predicted"/>
<evidence type="ECO:0000313" key="3">
    <source>
        <dbReference type="Proteomes" id="UP000078284"/>
    </source>
</evidence>
<dbReference type="InterPro" id="IPR036047">
    <property type="entry name" value="F-box-like_dom_sf"/>
</dbReference>
<dbReference type="InterPro" id="IPR001810">
    <property type="entry name" value="F-box_dom"/>
</dbReference>
<dbReference type="ExpressionAtlas" id="A0A178VAJ3">
    <property type="expression patterns" value="differential"/>
</dbReference>